<organism evidence="2 3">
    <name type="scientific">Smittium mucronatum</name>
    <dbReference type="NCBI Taxonomy" id="133383"/>
    <lineage>
        <taxon>Eukaryota</taxon>
        <taxon>Fungi</taxon>
        <taxon>Fungi incertae sedis</taxon>
        <taxon>Zoopagomycota</taxon>
        <taxon>Kickxellomycotina</taxon>
        <taxon>Harpellomycetes</taxon>
        <taxon>Harpellales</taxon>
        <taxon>Legeriomycetaceae</taxon>
        <taxon>Smittium</taxon>
    </lineage>
</organism>
<name>A0A1R0GPG5_9FUNG</name>
<dbReference type="Pfam" id="PF00172">
    <property type="entry name" value="Zn_clus"/>
    <property type="match status" value="1"/>
</dbReference>
<dbReference type="PROSITE" id="PS00463">
    <property type="entry name" value="ZN2_CY6_FUNGAL_1"/>
    <property type="match status" value="1"/>
</dbReference>
<dbReference type="InterPro" id="IPR053181">
    <property type="entry name" value="EcdB-like_regulator"/>
</dbReference>
<dbReference type="SUPFAM" id="SSF57701">
    <property type="entry name" value="Zn2/Cys6 DNA-binding domain"/>
    <property type="match status" value="1"/>
</dbReference>
<dbReference type="SMART" id="SM00066">
    <property type="entry name" value="GAL4"/>
    <property type="match status" value="1"/>
</dbReference>
<protein>
    <submittedName>
        <fullName evidence="2">Lysine biosynthesis regulatory protein LYS14</fullName>
    </submittedName>
</protein>
<evidence type="ECO:0000259" key="1">
    <source>
        <dbReference type="PROSITE" id="PS50048"/>
    </source>
</evidence>
<dbReference type="GO" id="GO:0000981">
    <property type="term" value="F:DNA-binding transcription factor activity, RNA polymerase II-specific"/>
    <property type="evidence" value="ECO:0007669"/>
    <property type="project" value="InterPro"/>
</dbReference>
<dbReference type="AlphaFoldDB" id="A0A1R0GPG5"/>
<sequence>MGNFNPLNERVIIPDAEARLHIPNNQFKVVGRGYTFFACDICRRKRIRCDGTRPICDLCKRSNRICCYMEIPSISPEKDTENIDKSLIAIKNTLKTLHSVSNISGTVCY</sequence>
<dbReference type="Gene3D" id="4.10.240.10">
    <property type="entry name" value="Zn(2)-C6 fungal-type DNA-binding domain"/>
    <property type="match status" value="1"/>
</dbReference>
<dbReference type="PROSITE" id="PS50048">
    <property type="entry name" value="ZN2_CY6_FUNGAL_2"/>
    <property type="match status" value="1"/>
</dbReference>
<dbReference type="Proteomes" id="UP000187455">
    <property type="component" value="Unassembled WGS sequence"/>
</dbReference>
<comment type="caution">
    <text evidence="2">The sequence shown here is derived from an EMBL/GenBank/DDBJ whole genome shotgun (WGS) entry which is preliminary data.</text>
</comment>
<feature type="domain" description="Zn(2)-C6 fungal-type" evidence="1">
    <location>
        <begin position="38"/>
        <end position="68"/>
    </location>
</feature>
<dbReference type="InterPro" id="IPR001138">
    <property type="entry name" value="Zn2Cys6_DnaBD"/>
</dbReference>
<dbReference type="OrthoDB" id="10261408at2759"/>
<accession>A0A1R0GPG5</accession>
<evidence type="ECO:0000313" key="2">
    <source>
        <dbReference type="EMBL" id="OLY78759.1"/>
    </source>
</evidence>
<gene>
    <name evidence="2" type="ORF">AYI68_g7188</name>
</gene>
<dbReference type="PANTHER" id="PTHR47785:SF3">
    <property type="entry name" value="ZN(2)-C6 FUNGAL-TYPE DOMAIN-CONTAINING PROTEIN"/>
    <property type="match status" value="1"/>
</dbReference>
<proteinExistence type="predicted"/>
<evidence type="ECO:0000313" key="3">
    <source>
        <dbReference type="Proteomes" id="UP000187455"/>
    </source>
</evidence>
<reference evidence="2 3" key="1">
    <citation type="journal article" date="2016" name="Mol. Biol. Evol.">
        <title>Genome-Wide Survey of Gut Fungi (Harpellales) Reveals the First Horizontally Transferred Ubiquitin Gene from a Mosquito Host.</title>
        <authorList>
            <person name="Wang Y."/>
            <person name="White M.M."/>
            <person name="Kvist S."/>
            <person name="Moncalvo J.M."/>
        </authorList>
    </citation>
    <scope>NUCLEOTIDE SEQUENCE [LARGE SCALE GENOMIC DNA]</scope>
    <source>
        <strain evidence="2 3">ALG-7-W6</strain>
    </source>
</reference>
<keyword evidence="3" id="KW-1185">Reference proteome</keyword>
<dbReference type="PANTHER" id="PTHR47785">
    <property type="entry name" value="ZN(II)2CYS6 TRANSCRIPTION FACTOR (EUROFUNG)-RELATED-RELATED"/>
    <property type="match status" value="1"/>
</dbReference>
<dbReference type="CDD" id="cd00067">
    <property type="entry name" value="GAL4"/>
    <property type="match status" value="1"/>
</dbReference>
<dbReference type="EMBL" id="LSSL01005573">
    <property type="protein sequence ID" value="OLY78759.1"/>
    <property type="molecule type" value="Genomic_DNA"/>
</dbReference>
<dbReference type="GO" id="GO:0008270">
    <property type="term" value="F:zinc ion binding"/>
    <property type="evidence" value="ECO:0007669"/>
    <property type="project" value="InterPro"/>
</dbReference>
<dbReference type="InterPro" id="IPR036864">
    <property type="entry name" value="Zn2-C6_fun-type_DNA-bd_sf"/>
</dbReference>